<name>A0AAD2EBY0_9LAMI</name>
<sequence>MPLPGDIIEGIAEGAVDDDSFMSAKLRSELSSQLGKISRDAVFIWLKVRRGDSMVKLRILPQLLRPSKENTTVIWWSNIYINDYKRKSPGNQKLVDLGLLWMSLASYDVLRN</sequence>
<reference evidence="1" key="1">
    <citation type="submission" date="2023-05" db="EMBL/GenBank/DDBJ databases">
        <authorList>
            <person name="Huff M."/>
        </authorList>
    </citation>
    <scope>NUCLEOTIDE SEQUENCE</scope>
</reference>
<dbReference type="Proteomes" id="UP000834106">
    <property type="component" value="Chromosome 21"/>
</dbReference>
<dbReference type="AlphaFoldDB" id="A0AAD2EBY0"/>
<evidence type="ECO:0000313" key="2">
    <source>
        <dbReference type="Proteomes" id="UP000834106"/>
    </source>
</evidence>
<gene>
    <name evidence="1" type="ORF">FPE_LOCUS32359</name>
</gene>
<dbReference type="EMBL" id="OU503056">
    <property type="protein sequence ID" value="CAI9784929.1"/>
    <property type="molecule type" value="Genomic_DNA"/>
</dbReference>
<accession>A0AAD2EBY0</accession>
<evidence type="ECO:0000313" key="1">
    <source>
        <dbReference type="EMBL" id="CAI9784929.1"/>
    </source>
</evidence>
<proteinExistence type="predicted"/>
<keyword evidence="2" id="KW-1185">Reference proteome</keyword>
<organism evidence="1 2">
    <name type="scientific">Fraxinus pennsylvanica</name>
    <dbReference type="NCBI Taxonomy" id="56036"/>
    <lineage>
        <taxon>Eukaryota</taxon>
        <taxon>Viridiplantae</taxon>
        <taxon>Streptophyta</taxon>
        <taxon>Embryophyta</taxon>
        <taxon>Tracheophyta</taxon>
        <taxon>Spermatophyta</taxon>
        <taxon>Magnoliopsida</taxon>
        <taxon>eudicotyledons</taxon>
        <taxon>Gunneridae</taxon>
        <taxon>Pentapetalae</taxon>
        <taxon>asterids</taxon>
        <taxon>lamiids</taxon>
        <taxon>Lamiales</taxon>
        <taxon>Oleaceae</taxon>
        <taxon>Oleeae</taxon>
        <taxon>Fraxinus</taxon>
    </lineage>
</organism>
<protein>
    <submittedName>
        <fullName evidence="1">Uncharacterized protein</fullName>
    </submittedName>
</protein>